<protein>
    <submittedName>
        <fullName evidence="1">DUF4279 domain-containing protein</fullName>
    </submittedName>
</protein>
<dbReference type="Proteomes" id="UP001271792">
    <property type="component" value="Unassembled WGS sequence"/>
</dbReference>
<gene>
    <name evidence="1" type="ORF">SK571_35625</name>
</gene>
<sequence length="149" mass="16410">MSAFRVYLRVQSADLLPEQISEQLGVESDESHAAGSRKWPGAAPRRESTWIRRAEATEAGGRPEHVEPVILGWGLEFARKLGLLVESSDAVVSLEIVQKIRDLDDTQAKGIFLSADLMAWLGVAKSSLDIDQYILHECDEPREGVQPGS</sequence>
<comment type="caution">
    <text evidence="1">The sequence shown here is derived from an EMBL/GenBank/DDBJ whole genome shotgun (WGS) entry which is preliminary data.</text>
</comment>
<accession>A0ABU4U2D5</accession>
<dbReference type="Pfam" id="PF14106">
    <property type="entry name" value="DUF4279"/>
    <property type="match status" value="1"/>
</dbReference>
<dbReference type="RefSeq" id="WP_319988499.1">
    <property type="nucleotide sequence ID" value="NZ_JAXAVV010000023.1"/>
</dbReference>
<keyword evidence="2" id="KW-1185">Reference proteome</keyword>
<dbReference type="InterPro" id="IPR025459">
    <property type="entry name" value="DUF4279"/>
</dbReference>
<proteinExistence type="predicted"/>
<evidence type="ECO:0000313" key="2">
    <source>
        <dbReference type="Proteomes" id="UP001271792"/>
    </source>
</evidence>
<organism evidence="1 2">
    <name type="scientific">Lentzea kristufekii</name>
    <dbReference type="NCBI Taxonomy" id="3095430"/>
    <lineage>
        <taxon>Bacteria</taxon>
        <taxon>Bacillati</taxon>
        <taxon>Actinomycetota</taxon>
        <taxon>Actinomycetes</taxon>
        <taxon>Pseudonocardiales</taxon>
        <taxon>Pseudonocardiaceae</taxon>
        <taxon>Lentzea</taxon>
    </lineage>
</organism>
<reference evidence="1 2" key="1">
    <citation type="submission" date="2023-11" db="EMBL/GenBank/DDBJ databases">
        <title>Lentzea sokolovensis, sp. nov., Lentzea kristufkii, sp. nov., and Lentzea miocenensis, sp. nov., rare actinobacteria from Sokolov Coal Basin, Miocene lacustrine sediment, Czech Republic.</title>
        <authorList>
            <person name="Lara A."/>
            <person name="Kotroba L."/>
            <person name="Nouioui I."/>
            <person name="Neumann-Schaal M."/>
            <person name="Mast Y."/>
            <person name="Chronakova A."/>
        </authorList>
    </citation>
    <scope>NUCLEOTIDE SEQUENCE [LARGE SCALE GENOMIC DNA]</scope>
    <source>
        <strain evidence="1 2">BCCO 10_0798</strain>
    </source>
</reference>
<dbReference type="EMBL" id="JAXAVV010000023">
    <property type="protein sequence ID" value="MDX8054729.1"/>
    <property type="molecule type" value="Genomic_DNA"/>
</dbReference>
<name>A0ABU4U2D5_9PSEU</name>
<evidence type="ECO:0000313" key="1">
    <source>
        <dbReference type="EMBL" id="MDX8054729.1"/>
    </source>
</evidence>